<comment type="caution">
    <text evidence="1">The sequence shown here is derived from an EMBL/GenBank/DDBJ whole genome shotgun (WGS) entry which is preliminary data.</text>
</comment>
<accession>A0A840LD08</accession>
<dbReference type="Proteomes" id="UP000562027">
    <property type="component" value="Unassembled WGS sequence"/>
</dbReference>
<organism evidence="1 2">
    <name type="scientific">Roseateles oligotrophus</name>
    <dbReference type="NCBI Taxonomy" id="1769250"/>
    <lineage>
        <taxon>Bacteria</taxon>
        <taxon>Pseudomonadati</taxon>
        <taxon>Pseudomonadota</taxon>
        <taxon>Betaproteobacteria</taxon>
        <taxon>Burkholderiales</taxon>
        <taxon>Sphaerotilaceae</taxon>
        <taxon>Roseateles</taxon>
    </lineage>
</organism>
<proteinExistence type="predicted"/>
<evidence type="ECO:0000313" key="2">
    <source>
        <dbReference type="Proteomes" id="UP000562027"/>
    </source>
</evidence>
<sequence>MLIKKQNLAAKQFTEKKVYVPPVDGTGNN</sequence>
<dbReference type="AlphaFoldDB" id="A0A840LD08"/>
<dbReference type="EMBL" id="JACHLP010000003">
    <property type="protein sequence ID" value="MBB4843207.1"/>
    <property type="molecule type" value="Genomic_DNA"/>
</dbReference>
<evidence type="ECO:0000313" key="1">
    <source>
        <dbReference type="EMBL" id="MBB4843207.1"/>
    </source>
</evidence>
<reference evidence="1 2" key="1">
    <citation type="submission" date="2020-08" db="EMBL/GenBank/DDBJ databases">
        <title>Functional genomics of gut bacteria from endangered species of beetles.</title>
        <authorList>
            <person name="Carlos-Shanley C."/>
        </authorList>
    </citation>
    <scope>NUCLEOTIDE SEQUENCE [LARGE SCALE GENOMIC DNA]</scope>
    <source>
        <strain evidence="1 2">S00239</strain>
    </source>
</reference>
<name>A0A840LD08_9BURK</name>
<gene>
    <name evidence="1" type="ORF">HNP55_001726</name>
</gene>
<protein>
    <submittedName>
        <fullName evidence="1">Uncharacterized protein</fullName>
    </submittedName>
</protein>
<keyword evidence="2" id="KW-1185">Reference proteome</keyword>